<accession>A0ACD0NN76</accession>
<dbReference type="EMBL" id="KZ820488">
    <property type="protein sequence ID" value="PWN47254.1"/>
    <property type="molecule type" value="Genomic_DNA"/>
</dbReference>
<protein>
    <submittedName>
        <fullName evidence="1">DUF788-domain-containing protein</fullName>
    </submittedName>
</protein>
<sequence length="190" mass="21463">MAKGSSKKISSNNQSTLQVLQYGFLITNTIHLVFRFWFFKSSATWRSLLAYLSTEALALFLWIQLISMAKGGDDLAQPGLTAYMFDVIYVTWFVHITTALFSHYFWWIYLCIPAYACYMLYQKVLLPFLFKGRSPFESIGRMFSGGGSGGTGVGGKNGDQQEATPALSKRQAKLQARAEKGDPRVQVRRR</sequence>
<dbReference type="Proteomes" id="UP000245626">
    <property type="component" value="Unassembled WGS sequence"/>
</dbReference>
<evidence type="ECO:0000313" key="1">
    <source>
        <dbReference type="EMBL" id="PWN47254.1"/>
    </source>
</evidence>
<proteinExistence type="predicted"/>
<reference evidence="1 2" key="1">
    <citation type="journal article" date="2018" name="Mol. Biol. Evol.">
        <title>Broad Genomic Sampling Reveals a Smut Pathogenic Ancestry of the Fungal Clade Ustilaginomycotina.</title>
        <authorList>
            <person name="Kijpornyongpan T."/>
            <person name="Mondo S.J."/>
            <person name="Barry K."/>
            <person name="Sandor L."/>
            <person name="Lee J."/>
            <person name="Lipzen A."/>
            <person name="Pangilinan J."/>
            <person name="LaButti K."/>
            <person name="Hainaut M."/>
            <person name="Henrissat B."/>
            <person name="Grigoriev I.V."/>
            <person name="Spatafora J.W."/>
            <person name="Aime M.C."/>
        </authorList>
    </citation>
    <scope>NUCLEOTIDE SEQUENCE [LARGE SCALE GENOMIC DNA]</scope>
    <source>
        <strain evidence="1 2">SA 807</strain>
    </source>
</reference>
<evidence type="ECO:0000313" key="2">
    <source>
        <dbReference type="Proteomes" id="UP000245626"/>
    </source>
</evidence>
<gene>
    <name evidence="1" type="ORF">IE53DRAFT_390602</name>
</gene>
<name>A0ACD0NN76_9BASI</name>
<keyword evidence="2" id="KW-1185">Reference proteome</keyword>
<organism evidence="1 2">
    <name type="scientific">Violaceomyces palustris</name>
    <dbReference type="NCBI Taxonomy" id="1673888"/>
    <lineage>
        <taxon>Eukaryota</taxon>
        <taxon>Fungi</taxon>
        <taxon>Dikarya</taxon>
        <taxon>Basidiomycota</taxon>
        <taxon>Ustilaginomycotina</taxon>
        <taxon>Ustilaginomycetes</taxon>
        <taxon>Violaceomycetales</taxon>
        <taxon>Violaceomycetaceae</taxon>
        <taxon>Violaceomyces</taxon>
    </lineage>
</organism>